<name>A0A941AJ52_9ACTN</name>
<evidence type="ECO:0000313" key="4">
    <source>
        <dbReference type="Proteomes" id="UP000674234"/>
    </source>
</evidence>
<dbReference type="SMART" id="SM00866">
    <property type="entry name" value="UTRA"/>
    <property type="match status" value="1"/>
</dbReference>
<feature type="domain" description="UbiC transcription regulator-associated" evidence="2">
    <location>
        <begin position="91"/>
        <end position="232"/>
    </location>
</feature>
<dbReference type="InterPro" id="IPR011663">
    <property type="entry name" value="UTRA"/>
</dbReference>
<protein>
    <submittedName>
        <fullName evidence="3">UTRA domain-containing protein</fullName>
    </submittedName>
</protein>
<dbReference type="EMBL" id="JAFCNB010000010">
    <property type="protein sequence ID" value="MBP2705940.1"/>
    <property type="molecule type" value="Genomic_DNA"/>
</dbReference>
<dbReference type="Gene3D" id="3.40.1410.10">
    <property type="entry name" value="Chorismate lyase-like"/>
    <property type="match status" value="1"/>
</dbReference>
<dbReference type="InterPro" id="IPR050679">
    <property type="entry name" value="Bact_HTH_transcr_reg"/>
</dbReference>
<dbReference type="PANTHER" id="PTHR44846:SF17">
    <property type="entry name" value="GNTR-FAMILY TRANSCRIPTIONAL REGULATOR"/>
    <property type="match status" value="1"/>
</dbReference>
<sequence length="244" mass="25404">MVPVCGTARWYPGSVSSDRTRPGSRCGGPGPSTCPPAAGPTVAVVTTGEGEIVSRGQLVSEDGGRVIVRRSLPTEPAVRASESLFLTEAARQGVRAGRRMLYVGAEAAAPDVAAALRVEPGADVLARRKLLLAGDVPVRVATSYLRLDLFGGTPLSEPGFVTPSLQAGIEALGHRFGRAEEHLVARPPAGAEAATLELGPGEWVVRILRASYAADDTPIHVLETVCAASRHVFPIVQIAGADEF</sequence>
<comment type="caution">
    <text evidence="3">The sequence shown here is derived from an EMBL/GenBank/DDBJ whole genome shotgun (WGS) entry which is preliminary data.</text>
</comment>
<dbReference type="InterPro" id="IPR028978">
    <property type="entry name" value="Chorismate_lyase_/UTRA_dom_sf"/>
</dbReference>
<evidence type="ECO:0000256" key="1">
    <source>
        <dbReference type="SAM" id="MobiDB-lite"/>
    </source>
</evidence>
<proteinExistence type="predicted"/>
<accession>A0A941AJ52</accession>
<organism evidence="3 4">
    <name type="scientific">Microbispora oryzae</name>
    <dbReference type="NCBI Taxonomy" id="2806554"/>
    <lineage>
        <taxon>Bacteria</taxon>
        <taxon>Bacillati</taxon>
        <taxon>Actinomycetota</taxon>
        <taxon>Actinomycetes</taxon>
        <taxon>Streptosporangiales</taxon>
        <taxon>Streptosporangiaceae</taxon>
        <taxon>Microbispora</taxon>
    </lineage>
</organism>
<evidence type="ECO:0000259" key="2">
    <source>
        <dbReference type="SMART" id="SM00866"/>
    </source>
</evidence>
<gene>
    <name evidence="3" type="ORF">JOL79_19210</name>
</gene>
<feature type="region of interest" description="Disordered" evidence="1">
    <location>
        <begin position="11"/>
        <end position="38"/>
    </location>
</feature>
<evidence type="ECO:0000313" key="3">
    <source>
        <dbReference type="EMBL" id="MBP2705940.1"/>
    </source>
</evidence>
<dbReference type="Pfam" id="PF07702">
    <property type="entry name" value="UTRA"/>
    <property type="match status" value="1"/>
</dbReference>
<reference evidence="3" key="1">
    <citation type="submission" date="2021-02" db="EMBL/GenBank/DDBJ databases">
        <title>Draft genome sequence of Microbispora sp. RL4-1S isolated from rice leaves in Thailand.</title>
        <authorList>
            <person name="Muangham S."/>
            <person name="Duangmal K."/>
        </authorList>
    </citation>
    <scope>NUCLEOTIDE SEQUENCE</scope>
    <source>
        <strain evidence="3">RL4-1S</strain>
    </source>
</reference>
<dbReference type="Proteomes" id="UP000674234">
    <property type="component" value="Unassembled WGS sequence"/>
</dbReference>
<dbReference type="PANTHER" id="PTHR44846">
    <property type="entry name" value="MANNOSYL-D-GLYCERATE TRANSPORT/METABOLISM SYSTEM REPRESSOR MNGR-RELATED"/>
    <property type="match status" value="1"/>
</dbReference>
<dbReference type="GO" id="GO:0045892">
    <property type="term" value="P:negative regulation of DNA-templated transcription"/>
    <property type="evidence" value="ECO:0007669"/>
    <property type="project" value="TreeGrafter"/>
</dbReference>
<dbReference type="SUPFAM" id="SSF64288">
    <property type="entry name" value="Chorismate lyase-like"/>
    <property type="match status" value="1"/>
</dbReference>
<dbReference type="AlphaFoldDB" id="A0A941AJ52"/>
<dbReference type="GO" id="GO:0003677">
    <property type="term" value="F:DNA binding"/>
    <property type="evidence" value="ECO:0007669"/>
    <property type="project" value="InterPro"/>
</dbReference>
<keyword evidence="4" id="KW-1185">Reference proteome</keyword>